<sequence length="126" mass="15092">MNNNIIYEISKYVDTSILIPNKKIYECINSKEIRCRRIEMNKNVLKKKMELRQSLFILKFKNILRDRKDVIDFNKIHNIICKVINDKPKNHQNFSVKISRNLSSIGKELNFLLKKVILNAQLKFKR</sequence>
<evidence type="ECO:0000313" key="4">
    <source>
        <dbReference type="Proteomes" id="UP000293045"/>
    </source>
</evidence>
<accession>A0A4Q9L361</accession>
<dbReference type="Proteomes" id="UP000293045">
    <property type="component" value="Unassembled WGS sequence"/>
</dbReference>
<dbReference type="EMBL" id="PIXR01003322">
    <property type="protein sequence ID" value="TBT96908.1"/>
    <property type="molecule type" value="Genomic_DNA"/>
</dbReference>
<protein>
    <submittedName>
        <fullName evidence="2">Uncharacterized protein</fullName>
    </submittedName>
</protein>
<dbReference type="AlphaFoldDB" id="A0A4Q9L361"/>
<gene>
    <name evidence="2" type="ORF">CWI36_1244p0030</name>
    <name evidence="1" type="ORF">CWI39_3322p0010</name>
</gene>
<organism evidence="2 3">
    <name type="scientific">Hamiltosporidium magnivora</name>
    <dbReference type="NCBI Taxonomy" id="148818"/>
    <lineage>
        <taxon>Eukaryota</taxon>
        <taxon>Fungi</taxon>
        <taxon>Fungi incertae sedis</taxon>
        <taxon>Microsporidia</taxon>
        <taxon>Dubosqiidae</taxon>
        <taxon>Hamiltosporidium</taxon>
    </lineage>
</organism>
<keyword evidence="3" id="KW-1185">Reference proteome</keyword>
<evidence type="ECO:0000313" key="3">
    <source>
        <dbReference type="Proteomes" id="UP000291404"/>
    </source>
</evidence>
<reference evidence="3 4" key="1">
    <citation type="submission" date="2017-12" db="EMBL/GenBank/DDBJ databases">
        <authorList>
            <person name="Pombert J.-F."/>
            <person name="Haag K.L."/>
            <person name="Ebert D."/>
        </authorList>
    </citation>
    <scope>NUCLEOTIDE SEQUENCE [LARGE SCALE GENOMIC DNA]</scope>
    <source>
        <strain evidence="2">BE-OM-2</strain>
        <strain evidence="1">IL-BN-2</strain>
    </source>
</reference>
<name>A0A4Q9L361_9MICR</name>
<evidence type="ECO:0000313" key="1">
    <source>
        <dbReference type="EMBL" id="TBT96908.1"/>
    </source>
</evidence>
<dbReference type="EMBL" id="PITI01001244">
    <property type="protein sequence ID" value="TBU01864.1"/>
    <property type="molecule type" value="Genomic_DNA"/>
</dbReference>
<evidence type="ECO:0000313" key="2">
    <source>
        <dbReference type="EMBL" id="TBU01864.1"/>
    </source>
</evidence>
<comment type="caution">
    <text evidence="2">The sequence shown here is derived from an EMBL/GenBank/DDBJ whole genome shotgun (WGS) entry which is preliminary data.</text>
</comment>
<dbReference type="VEuPathDB" id="MicrosporidiaDB:CWI36_1244p0030"/>
<proteinExistence type="predicted"/>
<dbReference type="VEuPathDB" id="MicrosporidiaDB:CWI39_3322p0010"/>
<dbReference type="Proteomes" id="UP000291404">
    <property type="component" value="Unassembled WGS sequence"/>
</dbReference>